<reference evidence="2" key="1">
    <citation type="journal article" date="2019" name="Int. J. Syst. Evol. Microbiol.">
        <title>The Global Catalogue of Microorganisms (GCM) 10K type strain sequencing project: providing services to taxonomists for standard genome sequencing and annotation.</title>
        <authorList>
            <consortium name="The Broad Institute Genomics Platform"/>
            <consortium name="The Broad Institute Genome Sequencing Center for Infectious Disease"/>
            <person name="Wu L."/>
            <person name="Ma J."/>
        </authorList>
    </citation>
    <scope>NUCLEOTIDE SEQUENCE [LARGE SCALE GENOMIC DNA]</scope>
    <source>
        <strain evidence="2">CGMCC 4.7329</strain>
    </source>
</reference>
<dbReference type="CDD" id="cd07812">
    <property type="entry name" value="SRPBCC"/>
    <property type="match status" value="1"/>
</dbReference>
<dbReference type="Proteomes" id="UP000658127">
    <property type="component" value="Unassembled WGS sequence"/>
</dbReference>
<evidence type="ECO:0000313" key="1">
    <source>
        <dbReference type="EMBL" id="GGN82486.1"/>
    </source>
</evidence>
<proteinExistence type="predicted"/>
<keyword evidence="2" id="KW-1185">Reference proteome</keyword>
<sequence>MVEVTHRAQASVNDVFAVLADGWLYSGWVVGASHIREVDDAWPAVGARIHHSVGPWPLTIEDTTSVRSVDPPHTLELEARLWPVGAAVVRLELRETGPASCEITMSERAVRGPGRLIPHAAQAVLLVPRNRESLTRLTDLAVGRNPSTTP</sequence>
<dbReference type="SUPFAM" id="SSF55961">
    <property type="entry name" value="Bet v1-like"/>
    <property type="match status" value="1"/>
</dbReference>
<dbReference type="InterPro" id="IPR023393">
    <property type="entry name" value="START-like_dom_sf"/>
</dbReference>
<evidence type="ECO:0000313" key="2">
    <source>
        <dbReference type="Proteomes" id="UP000658127"/>
    </source>
</evidence>
<dbReference type="Gene3D" id="3.30.530.20">
    <property type="match status" value="1"/>
</dbReference>
<dbReference type="EMBL" id="BMNE01000003">
    <property type="protein sequence ID" value="GGN82486.1"/>
    <property type="molecule type" value="Genomic_DNA"/>
</dbReference>
<name>A0ABQ2KKL0_9NOCA</name>
<gene>
    <name evidence="1" type="ORF">GCM10011610_33920</name>
</gene>
<accession>A0ABQ2KKL0</accession>
<organism evidence="1 2">
    <name type="scientific">Nocardia rhizosphaerihabitans</name>
    <dbReference type="NCBI Taxonomy" id="1691570"/>
    <lineage>
        <taxon>Bacteria</taxon>
        <taxon>Bacillati</taxon>
        <taxon>Actinomycetota</taxon>
        <taxon>Actinomycetes</taxon>
        <taxon>Mycobacteriales</taxon>
        <taxon>Nocardiaceae</taxon>
        <taxon>Nocardia</taxon>
    </lineage>
</organism>
<dbReference type="RefSeq" id="WP_189029047.1">
    <property type="nucleotide sequence ID" value="NZ_BMNE01000003.1"/>
</dbReference>
<protein>
    <submittedName>
        <fullName evidence="1">Polyketide cyclase</fullName>
    </submittedName>
</protein>
<comment type="caution">
    <text evidence="1">The sequence shown here is derived from an EMBL/GenBank/DDBJ whole genome shotgun (WGS) entry which is preliminary data.</text>
</comment>